<feature type="compositionally biased region" description="Low complexity" evidence="1">
    <location>
        <begin position="1182"/>
        <end position="1191"/>
    </location>
</feature>
<feature type="compositionally biased region" description="Polar residues" evidence="1">
    <location>
        <begin position="640"/>
        <end position="657"/>
    </location>
</feature>
<feature type="compositionally biased region" description="Polar residues" evidence="1">
    <location>
        <begin position="955"/>
        <end position="976"/>
    </location>
</feature>
<feature type="compositionally biased region" description="Acidic residues" evidence="1">
    <location>
        <begin position="711"/>
        <end position="725"/>
    </location>
</feature>
<feature type="compositionally biased region" description="Acidic residues" evidence="1">
    <location>
        <begin position="486"/>
        <end position="509"/>
    </location>
</feature>
<dbReference type="Proteomes" id="UP000717328">
    <property type="component" value="Unassembled WGS sequence"/>
</dbReference>
<accession>A0A9P7KF23</accession>
<feature type="compositionally biased region" description="Basic and acidic residues" evidence="1">
    <location>
        <begin position="941"/>
        <end position="952"/>
    </location>
</feature>
<feature type="region of interest" description="Disordered" evidence="1">
    <location>
        <begin position="431"/>
        <end position="511"/>
    </location>
</feature>
<gene>
    <name evidence="2" type="ORF">H0H81_002018</name>
</gene>
<feature type="region of interest" description="Disordered" evidence="1">
    <location>
        <begin position="272"/>
        <end position="323"/>
    </location>
</feature>
<feature type="compositionally biased region" description="Low complexity" evidence="1">
    <location>
        <begin position="287"/>
        <end position="318"/>
    </location>
</feature>
<feature type="compositionally biased region" description="Polar residues" evidence="1">
    <location>
        <begin position="1245"/>
        <end position="1273"/>
    </location>
</feature>
<evidence type="ECO:0000256" key="1">
    <source>
        <dbReference type="SAM" id="MobiDB-lite"/>
    </source>
</evidence>
<feature type="compositionally biased region" description="Basic and acidic residues" evidence="1">
    <location>
        <begin position="1284"/>
        <end position="1293"/>
    </location>
</feature>
<feature type="region of interest" description="Disordered" evidence="1">
    <location>
        <begin position="72"/>
        <end position="95"/>
    </location>
</feature>
<feature type="region of interest" description="Disordered" evidence="1">
    <location>
        <begin position="790"/>
        <end position="1322"/>
    </location>
</feature>
<feature type="compositionally biased region" description="Polar residues" evidence="1">
    <location>
        <begin position="1"/>
        <end position="20"/>
    </location>
</feature>
<feature type="compositionally biased region" description="Polar residues" evidence="1">
    <location>
        <begin position="1138"/>
        <end position="1152"/>
    </location>
</feature>
<feature type="compositionally biased region" description="Low complexity" evidence="1">
    <location>
        <begin position="860"/>
        <end position="870"/>
    </location>
</feature>
<feature type="region of interest" description="Disordered" evidence="1">
    <location>
        <begin position="186"/>
        <end position="208"/>
    </location>
</feature>
<organism evidence="2 3">
    <name type="scientific">Sphagnurus paluster</name>
    <dbReference type="NCBI Taxonomy" id="117069"/>
    <lineage>
        <taxon>Eukaryota</taxon>
        <taxon>Fungi</taxon>
        <taxon>Dikarya</taxon>
        <taxon>Basidiomycota</taxon>
        <taxon>Agaricomycotina</taxon>
        <taxon>Agaricomycetes</taxon>
        <taxon>Agaricomycetidae</taxon>
        <taxon>Agaricales</taxon>
        <taxon>Tricholomatineae</taxon>
        <taxon>Lyophyllaceae</taxon>
        <taxon>Sphagnurus</taxon>
    </lineage>
</organism>
<feature type="compositionally biased region" description="Low complexity" evidence="1">
    <location>
        <begin position="908"/>
        <end position="923"/>
    </location>
</feature>
<feature type="compositionally biased region" description="Polar residues" evidence="1">
    <location>
        <begin position="1294"/>
        <end position="1312"/>
    </location>
</feature>
<proteinExistence type="predicted"/>
<evidence type="ECO:0000313" key="3">
    <source>
        <dbReference type="Proteomes" id="UP000717328"/>
    </source>
</evidence>
<feature type="region of interest" description="Disordered" evidence="1">
    <location>
        <begin position="373"/>
        <end position="406"/>
    </location>
</feature>
<keyword evidence="3" id="KW-1185">Reference proteome</keyword>
<name>A0A9P7KF23_9AGAR</name>
<evidence type="ECO:0000313" key="2">
    <source>
        <dbReference type="EMBL" id="KAG5649796.1"/>
    </source>
</evidence>
<feature type="region of interest" description="Disordered" evidence="1">
    <location>
        <begin position="531"/>
        <end position="554"/>
    </location>
</feature>
<sequence>MPSSVNANANAQETPRSSHLSPISSTATISPTWAPPKSPLPPHRLAKLANALGVSTPMPAVHQPASFMSRSYLESPGPTTEHFRRSPTPSTPASNFTAYSSYSPAISKYLLHVIPPLHLPHENDSNDIEMTQPPATASGYHTQFRRGTLVPVYATLQSQLGAIAKEYALPSTTGLIIYLVSSAKAPQNNQSPTPGMGLEDEMDEPGPRLSEDIWKHLWTRVLNAEQRDDTLMPSLTKNPLGMSLAAQSTPYLPHESNGQPLRPFLSSAAETTPLNGFPSHFPPSPSTPSTVSDLRSNAKSAPPSSSSVSEPETPDTSSAAASFHDPASRANSLDLPGLISPSIIPILAKVEFDIDRRKAPWYDPWLRSRRMNHAKRAESRNGGAYGRKGSLVADGGDNNSDDSRERPRHIDLLTGRKQSGSPVSLAISTAEENIDPEPEATPVGESLPIPSSPTYEQIPEPEDEDLPEQRVEELAEQESPGSVYEELPEPEDDRWSDEESEGEDEDEFESTARVLTLTGKTDPLADVFGTDAETWQELQTSSPRRASRRHTNPNVVELALDASDLTALPSPTQSEYSYLGKEEDEVQALLDEMSRPALSVSIPSSPQEKQALMSPEGKKHVPPPLVLMSGGGMQKERDMTLTTEPSPMASSASSTNLAYLGQSDDDDQPGSGGGLVEDPQEIERRENGEFEAEYKRVRSPDAEKRGGAVFDDLDLGLDPTEDYDSSDPHEPRRSQFIMKAQLDEIERTLAQLSPRVLHSDLEAEQTVYLTSASPNTSANLSPGGLNSDFFPPSPRLPQHPEIPKIRDSPGFQPQAAWPATPFAALKNASPPRGKDAPPSPPRLAVNGITTSAPRSYAPNIRTSGSEISSETESRRRELEEENGYSLPSPTMRTGVESPIIPLSPDPFGRFSSASIPSGSRGSSTYWENEIPAGSLPVPAIDHSELAPPDNRKRSNSAATSRFSADSITGVETNAKSGRTALITVDTIKRLWRKSNKNPSISNPPPTPSGSSFPSVPPPPRPSQDLEAPQKSGTFGRFSPQPGPPRQSQDMPPPAPRTPPPSQLPNPFGQMAMAPPPQFNGRSGNTQPIVAAQMRPSKSNPTLDRLQFDQESPYPMPRRSPSYTSSRAPSPPPLSPSPQTMNFPPTPAITNGSLPPASVAVAPLNQEKEKPSIRKSILKGWKSSSISQSNPSAQHQSQTGSEPRSSGERQSSGASRGRRPSILNFGSSRGSAVSPPLPSPQVPQQFNIRGNRTNPSIDSAESQNQANKTLNARETSPRRSMASTRSRDSRESRPSFDTSQFEIVSPKMNSTLSYPYHGLDHDP</sequence>
<comment type="caution">
    <text evidence="2">The sequence shown here is derived from an EMBL/GenBank/DDBJ whole genome shotgun (WGS) entry which is preliminary data.</text>
</comment>
<feature type="region of interest" description="Disordered" evidence="1">
    <location>
        <begin position="567"/>
        <end position="734"/>
    </location>
</feature>
<feature type="region of interest" description="Disordered" evidence="1">
    <location>
        <begin position="1"/>
        <end position="40"/>
    </location>
</feature>
<dbReference type="OrthoDB" id="2526154at2759"/>
<feature type="compositionally biased region" description="Polar residues" evidence="1">
    <location>
        <begin position="1192"/>
        <end position="1213"/>
    </location>
</feature>
<feature type="compositionally biased region" description="Low complexity" evidence="1">
    <location>
        <begin position="21"/>
        <end position="32"/>
    </location>
</feature>
<feature type="compositionally biased region" description="Low complexity" evidence="1">
    <location>
        <begin position="1116"/>
        <end position="1127"/>
    </location>
</feature>
<feature type="compositionally biased region" description="Pro residues" evidence="1">
    <location>
        <begin position="1040"/>
        <end position="1063"/>
    </location>
</feature>
<reference evidence="2" key="1">
    <citation type="submission" date="2021-02" db="EMBL/GenBank/DDBJ databases">
        <authorList>
            <person name="Nieuwenhuis M."/>
            <person name="Van De Peppel L.J.J."/>
        </authorList>
    </citation>
    <scope>NUCLEOTIDE SEQUENCE</scope>
    <source>
        <strain evidence="2">D49</strain>
    </source>
</reference>
<protein>
    <submittedName>
        <fullName evidence="2">Uncharacterized protein</fullName>
    </submittedName>
</protein>
<reference evidence="2" key="2">
    <citation type="submission" date="2021-10" db="EMBL/GenBank/DDBJ databases">
        <title>Phylogenomics reveals ancestral predisposition of the termite-cultivated fungus Termitomyces towards a domesticated lifestyle.</title>
        <authorList>
            <person name="Auxier B."/>
            <person name="Grum-Grzhimaylo A."/>
            <person name="Cardenas M.E."/>
            <person name="Lodge J.D."/>
            <person name="Laessoe T."/>
            <person name="Pedersen O."/>
            <person name="Smith M.E."/>
            <person name="Kuyper T.W."/>
            <person name="Franco-Molano E.A."/>
            <person name="Baroni T.J."/>
            <person name="Aanen D.K."/>
        </authorList>
    </citation>
    <scope>NUCLEOTIDE SEQUENCE</scope>
    <source>
        <strain evidence="2">D49</strain>
    </source>
</reference>
<dbReference type="EMBL" id="JABCKI010000701">
    <property type="protein sequence ID" value="KAG5649796.1"/>
    <property type="molecule type" value="Genomic_DNA"/>
</dbReference>
<feature type="compositionally biased region" description="Basic and acidic residues" evidence="1">
    <location>
        <begin position="681"/>
        <end position="706"/>
    </location>
</feature>